<keyword evidence="2" id="KW-0255">Endonuclease</keyword>
<dbReference type="SUPFAM" id="SSF56219">
    <property type="entry name" value="DNase I-like"/>
    <property type="match status" value="1"/>
</dbReference>
<proteinExistence type="predicted"/>
<keyword evidence="2" id="KW-0540">Nuclease</keyword>
<dbReference type="STRING" id="858640.A3K86_14185"/>
<evidence type="ECO:0000313" key="2">
    <source>
        <dbReference type="EMBL" id="OAN13716.1"/>
    </source>
</evidence>
<sequence>MPANIRVAVFNVAMSEPKAGAIFAKTQHTETFRFQQLAAIIQQVRPDILMLCEFDHPGNGGDDGALANFCQHYLGNAQGEQEAIEYPYCYLPATNTGLLSPVDLNGDGVLSLPEDGLGFGDHHGHYGFVILSRYPLEIDGARTWQQFLWRDMPNNKMPVDYYSEQAQQVLRLSSKNHLVLPVNINGKHLHLLCCHPTPPVFDGAEKRNARRNHDELRLVTDIINNADYLMDDAQQQGGLAPYTSFVVLGDLNADVQDGDGIKPAIKQLLHHPRIHREVSNGRLTPKSIGGRFARTWQARAGRPSEWTHMSGLRLDYVLPSADLSVTASGVFWPDRKDPLRALLLDDRGRERAQAGSDHRLVWVDITLNS</sequence>
<gene>
    <name evidence="2" type="ORF">A3K86_14185</name>
</gene>
<keyword evidence="2" id="KW-0378">Hydrolase</keyword>
<feature type="domain" description="Endonuclease/exonuclease/phosphatase" evidence="1">
    <location>
        <begin position="10"/>
        <end position="358"/>
    </location>
</feature>
<organism evidence="2 3">
    <name type="scientific">Photobacterium jeanii</name>
    <dbReference type="NCBI Taxonomy" id="858640"/>
    <lineage>
        <taxon>Bacteria</taxon>
        <taxon>Pseudomonadati</taxon>
        <taxon>Pseudomonadota</taxon>
        <taxon>Gammaproteobacteria</taxon>
        <taxon>Vibrionales</taxon>
        <taxon>Vibrionaceae</taxon>
        <taxon>Photobacterium</taxon>
    </lineage>
</organism>
<dbReference type="Proteomes" id="UP000078503">
    <property type="component" value="Unassembled WGS sequence"/>
</dbReference>
<accession>A0A178K9H1</accession>
<protein>
    <submittedName>
        <fullName evidence="2">Endonuclease</fullName>
    </submittedName>
</protein>
<dbReference type="Gene3D" id="3.60.10.10">
    <property type="entry name" value="Endonuclease/exonuclease/phosphatase"/>
    <property type="match status" value="1"/>
</dbReference>
<dbReference type="AlphaFoldDB" id="A0A178K9H1"/>
<dbReference type="EMBL" id="LVHF01000028">
    <property type="protein sequence ID" value="OAN13716.1"/>
    <property type="molecule type" value="Genomic_DNA"/>
</dbReference>
<evidence type="ECO:0000259" key="1">
    <source>
        <dbReference type="Pfam" id="PF03372"/>
    </source>
</evidence>
<evidence type="ECO:0000313" key="3">
    <source>
        <dbReference type="Proteomes" id="UP000078503"/>
    </source>
</evidence>
<keyword evidence="3" id="KW-1185">Reference proteome</keyword>
<dbReference type="RefSeq" id="WP_068332244.1">
    <property type="nucleotide sequence ID" value="NZ_LVHF01000028.1"/>
</dbReference>
<dbReference type="InterPro" id="IPR005135">
    <property type="entry name" value="Endo/exonuclease/phosphatase"/>
</dbReference>
<comment type="caution">
    <text evidence="2">The sequence shown here is derived from an EMBL/GenBank/DDBJ whole genome shotgun (WGS) entry which is preliminary data.</text>
</comment>
<reference evidence="2 3" key="1">
    <citation type="submission" date="2016-03" db="EMBL/GenBank/DDBJ databases">
        <title>Photobacterium proteolyticum sp. nov. a protease producing bacterium isolated from ocean sediments of Laizhou Bay.</title>
        <authorList>
            <person name="Li Y."/>
        </authorList>
    </citation>
    <scope>NUCLEOTIDE SEQUENCE [LARGE SCALE GENOMIC DNA]</scope>
    <source>
        <strain evidence="2 3">R-40508</strain>
    </source>
</reference>
<dbReference type="InterPro" id="IPR036691">
    <property type="entry name" value="Endo/exonu/phosph_ase_sf"/>
</dbReference>
<dbReference type="GO" id="GO:0004519">
    <property type="term" value="F:endonuclease activity"/>
    <property type="evidence" value="ECO:0007669"/>
    <property type="project" value="UniProtKB-KW"/>
</dbReference>
<name>A0A178K9H1_9GAMM</name>
<dbReference type="Pfam" id="PF03372">
    <property type="entry name" value="Exo_endo_phos"/>
    <property type="match status" value="1"/>
</dbReference>